<dbReference type="Gene3D" id="2.80.10.50">
    <property type="match status" value="1"/>
</dbReference>
<gene>
    <name evidence="1" type="ORF">MVEN_00105200</name>
</gene>
<organism evidence="1 2">
    <name type="scientific">Mycena venus</name>
    <dbReference type="NCBI Taxonomy" id="2733690"/>
    <lineage>
        <taxon>Eukaryota</taxon>
        <taxon>Fungi</taxon>
        <taxon>Dikarya</taxon>
        <taxon>Basidiomycota</taxon>
        <taxon>Agaricomycotina</taxon>
        <taxon>Agaricomycetes</taxon>
        <taxon>Agaricomycetidae</taxon>
        <taxon>Agaricales</taxon>
        <taxon>Marasmiineae</taxon>
        <taxon>Mycenaceae</taxon>
        <taxon>Mycena</taxon>
    </lineage>
</organism>
<dbReference type="Proteomes" id="UP000620124">
    <property type="component" value="Unassembled WGS sequence"/>
</dbReference>
<accession>A0A8H6Z8A3</accession>
<comment type="caution">
    <text evidence="1">The sequence shown here is derived from an EMBL/GenBank/DDBJ whole genome shotgun (WGS) entry which is preliminary data.</text>
</comment>
<reference evidence="1" key="1">
    <citation type="submission" date="2020-05" db="EMBL/GenBank/DDBJ databases">
        <title>Mycena genomes resolve the evolution of fungal bioluminescence.</title>
        <authorList>
            <person name="Tsai I.J."/>
        </authorList>
    </citation>
    <scope>NUCLEOTIDE SEQUENCE</scope>
    <source>
        <strain evidence="1">CCC161011</strain>
    </source>
</reference>
<protein>
    <recommendedName>
        <fullName evidence="3">Ricin B lectin domain-containing protein</fullName>
    </recommendedName>
</protein>
<dbReference type="OrthoDB" id="3266227at2759"/>
<evidence type="ECO:0000313" key="2">
    <source>
        <dbReference type="Proteomes" id="UP000620124"/>
    </source>
</evidence>
<evidence type="ECO:0008006" key="3">
    <source>
        <dbReference type="Google" id="ProtNLM"/>
    </source>
</evidence>
<proteinExistence type="predicted"/>
<dbReference type="AlphaFoldDB" id="A0A8H6Z8A3"/>
<dbReference type="SUPFAM" id="SSF50370">
    <property type="entry name" value="Ricin B-like lectins"/>
    <property type="match status" value="1"/>
</dbReference>
<name>A0A8H6Z8A3_9AGAR</name>
<dbReference type="InterPro" id="IPR035992">
    <property type="entry name" value="Ricin_B-like_lectins"/>
</dbReference>
<keyword evidence="2" id="KW-1185">Reference proteome</keyword>
<dbReference type="EMBL" id="JACAZI010000001">
    <property type="protein sequence ID" value="KAF7372439.1"/>
    <property type="molecule type" value="Genomic_DNA"/>
</dbReference>
<sequence length="141" mass="15325">MPLPDTGRYTITNAKFHNLAVLPDANDESDIVAGTDANAASEKIQWNVTLLNNKKYTIKNHGFSNFAACEARADSGANVSGRSRQQQWIIKETRVKGQFTISPTDADLFWGLADGEDSTPITLAAVPTDVKNQWLFAKAGA</sequence>
<evidence type="ECO:0000313" key="1">
    <source>
        <dbReference type="EMBL" id="KAF7372439.1"/>
    </source>
</evidence>